<keyword evidence="1" id="KW-0472">Membrane</keyword>
<evidence type="ECO:0000256" key="2">
    <source>
        <dbReference type="SAM" id="SignalP"/>
    </source>
</evidence>
<organism evidence="3 4">
    <name type="scientific">candidate division WOR-3 bacterium JGI_Cruoil_03_51_56</name>
    <dbReference type="NCBI Taxonomy" id="1973747"/>
    <lineage>
        <taxon>Bacteria</taxon>
        <taxon>Bacteria division WOR-3</taxon>
    </lineage>
</organism>
<feature type="non-terminal residue" evidence="3">
    <location>
        <position position="390"/>
    </location>
</feature>
<feature type="transmembrane region" description="Helical" evidence="1">
    <location>
        <begin position="315"/>
        <end position="337"/>
    </location>
</feature>
<accession>A0A235BYG2</accession>
<evidence type="ECO:0000256" key="1">
    <source>
        <dbReference type="SAM" id="Phobius"/>
    </source>
</evidence>
<protein>
    <recommendedName>
        <fullName evidence="5">Cell shape determination protein CcmA</fullName>
    </recommendedName>
</protein>
<dbReference type="Proteomes" id="UP000215559">
    <property type="component" value="Unassembled WGS sequence"/>
</dbReference>
<evidence type="ECO:0000313" key="3">
    <source>
        <dbReference type="EMBL" id="OYD17393.1"/>
    </source>
</evidence>
<sequence length="390" mass="40965">MKRFTTLLLAAVAALATPAFAAQLESGTTFTLPPEETVTGDLYFGGNTARLDGTVDGSVLAGAKNVTITGKVLHNLFVGAQTVDISGPVGGDILAFCASLDITDTVIGSVRAGAGKIHIDSKICQDALAGCRNLTIGKDGDISGDLICGCGELNINGTVHGDVHASADKIIISGIIDGDLIATVGEQLVLTQDARIFGNLRYKSTKELNLGNPDAVFGNIQFTKRARPKKTVELKKLKPSFFTAFFLPFAILSVLGALAIGFILIAVWKNTLNRAAEQTFSRFGRTVGFGALGLFAAPAALIISCLLVITIPAGLVGLLLFLIFLYLSKILAGMFLGKWLFGIFGGKTASIWLFSPIGIILVYALCAIPFAGWPIRLFAAILGFGIIIQA</sequence>
<feature type="signal peptide" evidence="2">
    <location>
        <begin position="1"/>
        <end position="21"/>
    </location>
</feature>
<evidence type="ECO:0008006" key="5">
    <source>
        <dbReference type="Google" id="ProtNLM"/>
    </source>
</evidence>
<keyword evidence="1" id="KW-1133">Transmembrane helix</keyword>
<feature type="transmembrane region" description="Helical" evidence="1">
    <location>
        <begin position="289"/>
        <end position="309"/>
    </location>
</feature>
<evidence type="ECO:0000313" key="4">
    <source>
        <dbReference type="Proteomes" id="UP000215559"/>
    </source>
</evidence>
<proteinExistence type="predicted"/>
<keyword evidence="2" id="KW-0732">Signal</keyword>
<dbReference type="EMBL" id="NOZP01000006">
    <property type="protein sequence ID" value="OYD17393.1"/>
    <property type="molecule type" value="Genomic_DNA"/>
</dbReference>
<feature type="transmembrane region" description="Helical" evidence="1">
    <location>
        <begin position="245"/>
        <end position="268"/>
    </location>
</feature>
<keyword evidence="1" id="KW-0812">Transmembrane</keyword>
<dbReference type="AlphaFoldDB" id="A0A235BYG2"/>
<reference evidence="3 4" key="1">
    <citation type="submission" date="2017-07" db="EMBL/GenBank/DDBJ databases">
        <title>Recovery of genomes from metagenomes via a dereplication, aggregation, and scoring strategy.</title>
        <authorList>
            <person name="Sieber C.M."/>
            <person name="Probst A.J."/>
            <person name="Sharrar A."/>
            <person name="Thomas B.C."/>
            <person name="Hess M."/>
            <person name="Tringe S.G."/>
            <person name="Banfield J.F."/>
        </authorList>
    </citation>
    <scope>NUCLEOTIDE SEQUENCE [LARGE SCALE GENOMIC DNA]</scope>
    <source>
        <strain evidence="3">JGI_Cruoil_03_51_56</strain>
    </source>
</reference>
<feature type="transmembrane region" description="Helical" evidence="1">
    <location>
        <begin position="349"/>
        <end position="365"/>
    </location>
</feature>
<comment type="caution">
    <text evidence="3">The sequence shown here is derived from an EMBL/GenBank/DDBJ whole genome shotgun (WGS) entry which is preliminary data.</text>
</comment>
<gene>
    <name evidence="3" type="ORF">CH330_00275</name>
</gene>
<feature type="chain" id="PRO_5012624427" description="Cell shape determination protein CcmA" evidence="2">
    <location>
        <begin position="22"/>
        <end position="390"/>
    </location>
</feature>
<name>A0A235BYG2_UNCW3</name>